<evidence type="ECO:0000313" key="2">
    <source>
        <dbReference type="Proteomes" id="UP000823775"/>
    </source>
</evidence>
<feature type="non-terminal residue" evidence="1">
    <location>
        <position position="147"/>
    </location>
</feature>
<organism evidence="1 2">
    <name type="scientific">Datura stramonium</name>
    <name type="common">Jimsonweed</name>
    <name type="synonym">Common thornapple</name>
    <dbReference type="NCBI Taxonomy" id="4076"/>
    <lineage>
        <taxon>Eukaryota</taxon>
        <taxon>Viridiplantae</taxon>
        <taxon>Streptophyta</taxon>
        <taxon>Embryophyta</taxon>
        <taxon>Tracheophyta</taxon>
        <taxon>Spermatophyta</taxon>
        <taxon>Magnoliopsida</taxon>
        <taxon>eudicotyledons</taxon>
        <taxon>Gunneridae</taxon>
        <taxon>Pentapetalae</taxon>
        <taxon>asterids</taxon>
        <taxon>lamiids</taxon>
        <taxon>Solanales</taxon>
        <taxon>Solanaceae</taxon>
        <taxon>Solanoideae</taxon>
        <taxon>Datureae</taxon>
        <taxon>Datura</taxon>
    </lineage>
</organism>
<gene>
    <name evidence="1" type="ORF">HAX54_027658</name>
</gene>
<keyword evidence="2" id="KW-1185">Reference proteome</keyword>
<comment type="caution">
    <text evidence="1">The sequence shown here is derived from an EMBL/GenBank/DDBJ whole genome shotgun (WGS) entry which is preliminary data.</text>
</comment>
<reference evidence="1 2" key="1">
    <citation type="journal article" date="2021" name="BMC Genomics">
        <title>Datura genome reveals duplications of psychoactive alkaloid biosynthetic genes and high mutation rate following tissue culture.</title>
        <authorList>
            <person name="Rajewski A."/>
            <person name="Carter-House D."/>
            <person name="Stajich J."/>
            <person name="Litt A."/>
        </authorList>
    </citation>
    <scope>NUCLEOTIDE SEQUENCE [LARGE SCALE GENOMIC DNA]</scope>
    <source>
        <strain evidence="1">AR-01</strain>
    </source>
</reference>
<name>A0ABS8V312_DATST</name>
<proteinExistence type="predicted"/>
<accession>A0ABS8V312</accession>
<sequence length="147" mass="16880">MSMIIASVRVVTLLNLTQRVKDHEVSIRQLEERKNVLVAHMESKASMITHEPTKEEATLTLSNVDEKDIEWEVEESFFKDTWEAILLNINGRGSEELRSMSYYKNSGVPIPSSPRSFTLTSRIEQPTITPSIRTTNFELKQPTHSFE</sequence>
<dbReference type="Proteomes" id="UP000823775">
    <property type="component" value="Unassembled WGS sequence"/>
</dbReference>
<protein>
    <submittedName>
        <fullName evidence="1">Uncharacterized protein</fullName>
    </submittedName>
</protein>
<evidence type="ECO:0000313" key="1">
    <source>
        <dbReference type="EMBL" id="MCD9641463.1"/>
    </source>
</evidence>
<dbReference type="EMBL" id="JACEIK010003373">
    <property type="protein sequence ID" value="MCD9641463.1"/>
    <property type="molecule type" value="Genomic_DNA"/>
</dbReference>